<evidence type="ECO:0000256" key="1">
    <source>
        <dbReference type="SAM" id="MobiDB-lite"/>
    </source>
</evidence>
<dbReference type="Proteomes" id="UP000054566">
    <property type="component" value="Unassembled WGS sequence"/>
</dbReference>
<dbReference type="AlphaFoldDB" id="A0A0L0CZY4"/>
<evidence type="ECO:0000256" key="2">
    <source>
        <dbReference type="SAM" id="SignalP"/>
    </source>
</evidence>
<organism evidence="3 4">
    <name type="scientific">Plasmodium falciparum RAJ116</name>
    <dbReference type="NCBI Taxonomy" id="580058"/>
    <lineage>
        <taxon>Eukaryota</taxon>
        <taxon>Sar</taxon>
        <taxon>Alveolata</taxon>
        <taxon>Apicomplexa</taxon>
        <taxon>Aconoidasida</taxon>
        <taxon>Haemosporida</taxon>
        <taxon>Plasmodiidae</taxon>
        <taxon>Plasmodium</taxon>
        <taxon>Plasmodium (Laverania)</taxon>
    </lineage>
</organism>
<protein>
    <submittedName>
        <fullName evidence="3">Uncharacterized protein</fullName>
    </submittedName>
</protein>
<evidence type="ECO:0000313" key="4">
    <source>
        <dbReference type="Proteomes" id="UP000054566"/>
    </source>
</evidence>
<accession>A0A0L0CZY4</accession>
<evidence type="ECO:0000313" key="3">
    <source>
        <dbReference type="EMBL" id="KNC37756.1"/>
    </source>
</evidence>
<feature type="chain" id="PRO_5005537055" evidence="2">
    <location>
        <begin position="22"/>
        <end position="179"/>
    </location>
</feature>
<dbReference type="EMBL" id="GG664671">
    <property type="protein sequence ID" value="KNC37756.1"/>
    <property type="molecule type" value="Genomic_DNA"/>
</dbReference>
<name>A0A0L0CZY4_PLAFA</name>
<feature type="signal peptide" evidence="2">
    <location>
        <begin position="1"/>
        <end position="21"/>
    </location>
</feature>
<reference evidence="4" key="2">
    <citation type="submission" date="2015-07" db="EMBL/GenBank/DDBJ databases">
        <title>The genome sequence of Plasmodium falciparum RAJ116.</title>
        <authorList>
            <consortium name="The Broad Institute Genome Sequencing Platform"/>
            <person name="Volkman S.K."/>
            <person name="Neafsey D.E."/>
            <person name="Dash A.P."/>
            <person name="Chitnis C.E."/>
            <person name="Hartl D.L."/>
            <person name="Young S.K."/>
            <person name="Kodira C.D."/>
            <person name="Zeng Q."/>
            <person name="Koehrsen M."/>
            <person name="Godfrey P."/>
            <person name="Alvarado L."/>
            <person name="Berlin A."/>
            <person name="Borenstein D."/>
            <person name="Chen Z."/>
            <person name="Engels R."/>
            <person name="Freedman E."/>
            <person name="Gellesch M."/>
            <person name="Goldberg J."/>
            <person name="Griggs A."/>
            <person name="Gujja S."/>
            <person name="Heiman D."/>
            <person name="Hepburn T."/>
            <person name="Howarth C."/>
            <person name="Jen D."/>
            <person name="Larson L."/>
            <person name="Lewis B."/>
            <person name="Mehta T."/>
            <person name="Park D."/>
            <person name="Pearson M."/>
            <person name="Roberts A."/>
            <person name="Saif S."/>
            <person name="Shea T."/>
            <person name="Shenoy N."/>
            <person name="Sisk P."/>
            <person name="Stolte C."/>
            <person name="Sykes S."/>
            <person name="Walk T."/>
            <person name="White J."/>
            <person name="Yandava C."/>
            <person name="Wirth D.F."/>
            <person name="Nusbaum C."/>
            <person name="Birren B."/>
        </authorList>
    </citation>
    <scope>NUCLEOTIDE SEQUENCE [LARGE SCALE GENOMIC DNA]</scope>
    <source>
        <strain evidence="4">RAJ116</strain>
    </source>
</reference>
<keyword evidence="2" id="KW-0732">Signal</keyword>
<sequence length="179" mass="21313">MNIPLIITILLFLFYQHYVCSTIKPYEIDKRDLLKIYEDYKNLELSKEVVLDNEESFHNIKYLSLCNINNKNSISGISNILCKNINFGYHIKIKGVDLLYGEIVHFGTSKFIKEINFICKYYIYDNSYEIIKCNYGLIWNIYMNPKYKIDKNQNNNRNNNNNNDNNNNNNFIQSNNFTK</sequence>
<proteinExistence type="predicted"/>
<gene>
    <name evidence="3" type="ORF">PFLG_02864</name>
</gene>
<feature type="region of interest" description="Disordered" evidence="1">
    <location>
        <begin position="152"/>
        <end position="179"/>
    </location>
</feature>
<reference evidence="4" key="1">
    <citation type="submission" date="2015-07" db="EMBL/GenBank/DDBJ databases">
        <title>Annotation of Plasmodium falciparum RAJ116.</title>
        <authorList>
            <consortium name="The Broad Institute Genome Sequencing Platform"/>
            <person name="Volkman S.K."/>
            <person name="Neafsey D.E."/>
            <person name="Dash A.P."/>
            <person name="Chitnis C.E."/>
            <person name="Hartl D.L."/>
            <person name="Young S.K."/>
            <person name="Zeng Q."/>
            <person name="Koehrsen M."/>
            <person name="Alvarado L."/>
            <person name="Berlin A."/>
            <person name="Borenstein D."/>
            <person name="Chapman S.B."/>
            <person name="Chen Z."/>
            <person name="Engels R."/>
            <person name="Freedman E."/>
            <person name="Gellesch M."/>
            <person name="Goldberg J."/>
            <person name="Griggs A."/>
            <person name="Gujja S."/>
            <person name="Heilman E.R."/>
            <person name="Heiman D.I."/>
            <person name="Howarth C."/>
            <person name="Jen D."/>
            <person name="Larson L."/>
            <person name="Mehta T."/>
            <person name="Neiman D."/>
            <person name="Park D."/>
            <person name="Pearson M."/>
            <person name="Roberts A."/>
            <person name="Saif S."/>
            <person name="Shea T."/>
            <person name="Shenoy N."/>
            <person name="Sisk P."/>
            <person name="Stolte C."/>
            <person name="Sykes S."/>
            <person name="Walk T."/>
            <person name="White J."/>
            <person name="Yandava C."/>
            <person name="Haas B."/>
            <person name="Henn M.R."/>
            <person name="Nusbaum C."/>
            <person name="Birren B."/>
        </authorList>
    </citation>
    <scope>NUCLEOTIDE SEQUENCE [LARGE SCALE GENOMIC DNA]</scope>
    <source>
        <strain evidence="4">RAJ116</strain>
    </source>
</reference>